<accession>A0A4Y7JSJ9</accession>
<gene>
    <name evidence="4" type="ORF">C5167_025486</name>
</gene>
<evidence type="ECO:0000313" key="5">
    <source>
        <dbReference type="Proteomes" id="UP000316621"/>
    </source>
</evidence>
<name>A0A4Y7JSJ9_PAPSO</name>
<organism evidence="4 5">
    <name type="scientific">Papaver somniferum</name>
    <name type="common">Opium poppy</name>
    <dbReference type="NCBI Taxonomy" id="3469"/>
    <lineage>
        <taxon>Eukaryota</taxon>
        <taxon>Viridiplantae</taxon>
        <taxon>Streptophyta</taxon>
        <taxon>Embryophyta</taxon>
        <taxon>Tracheophyta</taxon>
        <taxon>Spermatophyta</taxon>
        <taxon>Magnoliopsida</taxon>
        <taxon>Ranunculales</taxon>
        <taxon>Papaveraceae</taxon>
        <taxon>Papaveroideae</taxon>
        <taxon>Papaver</taxon>
    </lineage>
</organism>
<evidence type="ECO:0000259" key="3">
    <source>
        <dbReference type="PROSITE" id="PS50217"/>
    </source>
</evidence>
<proteinExistence type="predicted"/>
<feature type="coiled-coil region" evidence="1">
    <location>
        <begin position="109"/>
        <end position="143"/>
    </location>
</feature>
<feature type="domain" description="BZIP" evidence="3">
    <location>
        <begin position="91"/>
        <end position="154"/>
    </location>
</feature>
<protein>
    <recommendedName>
        <fullName evidence="3">BZIP domain-containing protein</fullName>
    </recommendedName>
</protein>
<dbReference type="EMBL" id="CM010719">
    <property type="protein sequence ID" value="RZC63697.1"/>
    <property type="molecule type" value="Genomic_DNA"/>
</dbReference>
<dbReference type="PROSITE" id="PS50217">
    <property type="entry name" value="BZIP"/>
    <property type="match status" value="1"/>
</dbReference>
<dbReference type="Pfam" id="PF07716">
    <property type="entry name" value="bZIP_2"/>
    <property type="match status" value="1"/>
</dbReference>
<dbReference type="InterPro" id="IPR046347">
    <property type="entry name" value="bZIP_sf"/>
</dbReference>
<keyword evidence="1" id="KW-0175">Coiled coil</keyword>
<dbReference type="Proteomes" id="UP000316621">
    <property type="component" value="Chromosome 5"/>
</dbReference>
<reference evidence="4 5" key="1">
    <citation type="journal article" date="2018" name="Science">
        <title>The opium poppy genome and morphinan production.</title>
        <authorList>
            <person name="Guo L."/>
            <person name="Winzer T."/>
            <person name="Yang X."/>
            <person name="Li Y."/>
            <person name="Ning Z."/>
            <person name="He Z."/>
            <person name="Teodor R."/>
            <person name="Lu Y."/>
            <person name="Bowser T.A."/>
            <person name="Graham I.A."/>
            <person name="Ye K."/>
        </authorList>
    </citation>
    <scope>NUCLEOTIDE SEQUENCE [LARGE SCALE GENOMIC DNA]</scope>
    <source>
        <strain evidence="5">cv. HN1</strain>
        <tissue evidence="4">Leaves</tissue>
    </source>
</reference>
<dbReference type="SUPFAM" id="SSF57959">
    <property type="entry name" value="Leucine zipper domain"/>
    <property type="match status" value="1"/>
</dbReference>
<keyword evidence="5" id="KW-1185">Reference proteome</keyword>
<feature type="non-terminal residue" evidence="4">
    <location>
        <position position="1"/>
    </location>
</feature>
<dbReference type="Gene3D" id="1.20.5.170">
    <property type="match status" value="1"/>
</dbReference>
<dbReference type="PROSITE" id="PS00036">
    <property type="entry name" value="BZIP_BASIC"/>
    <property type="match status" value="1"/>
</dbReference>
<evidence type="ECO:0000256" key="2">
    <source>
        <dbReference type="SAM" id="MobiDB-lite"/>
    </source>
</evidence>
<dbReference type="SMART" id="SM00338">
    <property type="entry name" value="BRLZ"/>
    <property type="match status" value="1"/>
</dbReference>
<feature type="region of interest" description="Disordered" evidence="2">
    <location>
        <begin position="64"/>
        <end position="91"/>
    </location>
</feature>
<evidence type="ECO:0000313" key="4">
    <source>
        <dbReference type="EMBL" id="RZC63697.1"/>
    </source>
</evidence>
<dbReference type="AlphaFoldDB" id="A0A4Y7JSJ9"/>
<dbReference type="InterPro" id="IPR004827">
    <property type="entry name" value="bZIP"/>
</dbReference>
<sequence>ALIFAGENLCPSSSSYLLRSSRKRVPPHRYQNTLFGCTTLEINDKTNSGSAGGGCSTKSVGGGSGVNAPVLSGDQVETSGGNEGHSIDILGPRKLKRQVQNKISAAKARKKVIQYKEETEKKIKDLQEEKSSLTDQVSILTDEAARWKQLALEANLIYHTDGFPMADSPTCQLCDCFGHTAKNCLHHLVFPCEKEYNVVPNEDDNSTSATSTSDTVKHQSLSWEEDELATLLQQPTIGEDFISRCSLFELSADSFNF</sequence>
<evidence type="ECO:0000256" key="1">
    <source>
        <dbReference type="SAM" id="Coils"/>
    </source>
</evidence>
<dbReference type="GO" id="GO:0003700">
    <property type="term" value="F:DNA-binding transcription factor activity"/>
    <property type="evidence" value="ECO:0007669"/>
    <property type="project" value="InterPro"/>
</dbReference>
<dbReference type="Gramene" id="RZC63697">
    <property type="protein sequence ID" value="RZC63697"/>
    <property type="gene ID" value="C5167_025486"/>
</dbReference>